<name>A0A9D3XHG9_9SAUR</name>
<evidence type="ECO:0000313" key="2">
    <source>
        <dbReference type="EMBL" id="KAH1179988.1"/>
    </source>
</evidence>
<feature type="compositionally biased region" description="Polar residues" evidence="1">
    <location>
        <begin position="99"/>
        <end position="109"/>
    </location>
</feature>
<reference evidence="2" key="1">
    <citation type="submission" date="2021-09" db="EMBL/GenBank/DDBJ databases">
        <title>The genome of Mauremys mutica provides insights into the evolution of semi-aquatic lifestyle.</title>
        <authorList>
            <person name="Gong S."/>
            <person name="Gao Y."/>
        </authorList>
    </citation>
    <scope>NUCLEOTIDE SEQUENCE</scope>
    <source>
        <strain evidence="2">MM-2020</strain>
        <tissue evidence="2">Muscle</tissue>
    </source>
</reference>
<protein>
    <submittedName>
        <fullName evidence="2">Uncharacterized protein</fullName>
    </submittedName>
</protein>
<feature type="region of interest" description="Disordered" evidence="1">
    <location>
        <begin position="71"/>
        <end position="109"/>
    </location>
</feature>
<organism evidence="2 3">
    <name type="scientific">Mauremys mutica</name>
    <name type="common">yellowpond turtle</name>
    <dbReference type="NCBI Taxonomy" id="74926"/>
    <lineage>
        <taxon>Eukaryota</taxon>
        <taxon>Metazoa</taxon>
        <taxon>Chordata</taxon>
        <taxon>Craniata</taxon>
        <taxon>Vertebrata</taxon>
        <taxon>Euteleostomi</taxon>
        <taxon>Archelosauria</taxon>
        <taxon>Testudinata</taxon>
        <taxon>Testudines</taxon>
        <taxon>Cryptodira</taxon>
        <taxon>Durocryptodira</taxon>
        <taxon>Testudinoidea</taxon>
        <taxon>Geoemydidae</taxon>
        <taxon>Geoemydinae</taxon>
        <taxon>Mauremys</taxon>
    </lineage>
</organism>
<proteinExistence type="predicted"/>
<dbReference type="AlphaFoldDB" id="A0A9D3XHG9"/>
<dbReference type="EMBL" id="JAHDVG010000471">
    <property type="protein sequence ID" value="KAH1179988.1"/>
    <property type="molecule type" value="Genomic_DNA"/>
</dbReference>
<dbReference type="Proteomes" id="UP000827986">
    <property type="component" value="Unassembled WGS sequence"/>
</dbReference>
<evidence type="ECO:0000256" key="1">
    <source>
        <dbReference type="SAM" id="MobiDB-lite"/>
    </source>
</evidence>
<feature type="compositionally biased region" description="Basic and acidic residues" evidence="1">
    <location>
        <begin position="71"/>
        <end position="89"/>
    </location>
</feature>
<evidence type="ECO:0000313" key="3">
    <source>
        <dbReference type="Proteomes" id="UP000827986"/>
    </source>
</evidence>
<accession>A0A9D3XHG9</accession>
<keyword evidence="3" id="KW-1185">Reference proteome</keyword>
<gene>
    <name evidence="2" type="ORF">KIL84_006038</name>
</gene>
<comment type="caution">
    <text evidence="2">The sequence shown here is derived from an EMBL/GenBank/DDBJ whole genome shotgun (WGS) entry which is preliminary data.</text>
</comment>
<sequence>MPELFLGAPVHVQKRRPLYTYFANEADPLLNPTFHPEIELKRQEDFMEPWPFVKEEKDKVQKKLLPALEEADSKAEVGMEEEPVYKDMATEGPLEDSNVENQPSLTLLR</sequence>